<reference evidence="3" key="1">
    <citation type="journal article" date="2024" name="IScience">
        <title>Strigolactones Initiate the Formation of Haustorium-like Structures in Castilleja.</title>
        <authorList>
            <person name="Buerger M."/>
            <person name="Peterson D."/>
            <person name="Chory J."/>
        </authorList>
    </citation>
    <scope>NUCLEOTIDE SEQUENCE [LARGE SCALE GENOMIC DNA]</scope>
</reference>
<dbReference type="InterPro" id="IPR025476">
    <property type="entry name" value="Helitron_helicase-like"/>
</dbReference>
<dbReference type="AlphaFoldDB" id="A0ABD3DX07"/>
<accession>A0ABD3DX07</accession>
<comment type="caution">
    <text evidence="2">The sequence shown here is derived from an EMBL/GenBank/DDBJ whole genome shotgun (WGS) entry which is preliminary data.</text>
</comment>
<organism evidence="2 3">
    <name type="scientific">Castilleja foliolosa</name>
    <dbReference type="NCBI Taxonomy" id="1961234"/>
    <lineage>
        <taxon>Eukaryota</taxon>
        <taxon>Viridiplantae</taxon>
        <taxon>Streptophyta</taxon>
        <taxon>Embryophyta</taxon>
        <taxon>Tracheophyta</taxon>
        <taxon>Spermatophyta</taxon>
        <taxon>Magnoliopsida</taxon>
        <taxon>eudicotyledons</taxon>
        <taxon>Gunneridae</taxon>
        <taxon>Pentapetalae</taxon>
        <taxon>asterids</taxon>
        <taxon>lamiids</taxon>
        <taxon>Lamiales</taxon>
        <taxon>Orobanchaceae</taxon>
        <taxon>Pedicularideae</taxon>
        <taxon>Castillejinae</taxon>
        <taxon>Castilleja</taxon>
    </lineage>
</organism>
<dbReference type="Pfam" id="PF14214">
    <property type="entry name" value="Helitron_like_N"/>
    <property type="match status" value="1"/>
</dbReference>
<feature type="domain" description="Helitron helicase-like" evidence="1">
    <location>
        <begin position="277"/>
        <end position="446"/>
    </location>
</feature>
<dbReference type="Proteomes" id="UP001632038">
    <property type="component" value="Unassembled WGS sequence"/>
</dbReference>
<evidence type="ECO:0000313" key="2">
    <source>
        <dbReference type="EMBL" id="KAL3646783.1"/>
    </source>
</evidence>
<keyword evidence="3" id="KW-1185">Reference proteome</keyword>
<protein>
    <recommendedName>
        <fullName evidence="1">Helitron helicase-like domain-containing protein</fullName>
    </recommendedName>
</protein>
<proteinExistence type="predicted"/>
<evidence type="ECO:0000313" key="3">
    <source>
        <dbReference type="Proteomes" id="UP001632038"/>
    </source>
</evidence>
<name>A0ABD3DX07_9LAMI</name>
<dbReference type="PANTHER" id="PTHR45786:SF66">
    <property type="entry name" value="HOOK MOTIF PROTEIN, PUTATIVE-RELATED"/>
    <property type="match status" value="1"/>
</dbReference>
<gene>
    <name evidence="2" type="ORF">CASFOL_009327</name>
</gene>
<evidence type="ECO:0000259" key="1">
    <source>
        <dbReference type="Pfam" id="PF14214"/>
    </source>
</evidence>
<dbReference type="EMBL" id="JAVIJP010000011">
    <property type="protein sequence ID" value="KAL3646783.1"/>
    <property type="molecule type" value="Genomic_DNA"/>
</dbReference>
<dbReference type="PANTHER" id="PTHR45786">
    <property type="entry name" value="DNA BINDING PROTEIN-LIKE"/>
    <property type="match status" value="1"/>
</dbReference>
<sequence length="554" mass="63567">MDKEKARIDRKQYLSRRRQNLIDGGNNANMHNDMSSRTRKASNISTSNVDVHTQPHGETIVTCGLICRVEKKYPILPHQLQLNMHNHKSSTAAPREGLGGLLPTDGEQPKFAQLYIYDTSNEAANRINPVRSSENTTNLQEDVVDELKVMLDEHNILVQWFRMAKEKISEVGNNNVSLKLIGRRSSQPTTYNLPDVSEVAALIAGDFDEQLGNRDIIVETRSGNLQRINELHPSYMGLQYPLLFPYGEDGYRSEEFCYSRGSAKGGGKRTKVALRDFLQYRFHDRSNDNTMLLKCRRLTQQLIVDAYTIVESGRLLYFRLNQKSLRCEMYNRLQDAFVRGETDSSTRGKRVVLPPTFTGGGGGWRARYMIQNYQDAMTICSWTGYPDLFITFTCNPKWQEITRFVEKLGLHPEDRADIVSKVFKVKLDGLIKDLRNNKVFGRVRAGDYRMCISFSFWRPRTNCQRLPRSIVAFLLKFADIVSRVFKVKLDGLIKDHRNNKVFRVRAGFVEKLGLHPEDRADIVSRVFKVKLDGLIKDLRNNKVFGRIRAEGITA</sequence>